<name>A0A8E2AIE5_9APHY</name>
<accession>A0A8E2AIE5</accession>
<gene>
    <name evidence="3" type="ORF">OBBRIDRAFT_839214</name>
</gene>
<dbReference type="Gene3D" id="1.10.510.10">
    <property type="entry name" value="Transferase(Phosphotransferase) domain 1"/>
    <property type="match status" value="1"/>
</dbReference>
<dbReference type="Proteomes" id="UP000250043">
    <property type="component" value="Unassembled WGS sequence"/>
</dbReference>
<protein>
    <recommendedName>
        <fullName evidence="2">Fungal-type protein kinase domain-containing protein</fullName>
    </recommendedName>
</protein>
<dbReference type="OrthoDB" id="5584477at2759"/>
<dbReference type="PANTHER" id="PTHR38248">
    <property type="entry name" value="FUNK1 6"/>
    <property type="match status" value="1"/>
</dbReference>
<keyword evidence="4" id="KW-1185">Reference proteome</keyword>
<dbReference type="AlphaFoldDB" id="A0A8E2AIE5"/>
<evidence type="ECO:0000313" key="4">
    <source>
        <dbReference type="Proteomes" id="UP000250043"/>
    </source>
</evidence>
<feature type="region of interest" description="Disordered" evidence="1">
    <location>
        <begin position="454"/>
        <end position="474"/>
    </location>
</feature>
<evidence type="ECO:0000259" key="2">
    <source>
        <dbReference type="Pfam" id="PF17667"/>
    </source>
</evidence>
<dbReference type="InterPro" id="IPR011009">
    <property type="entry name" value="Kinase-like_dom_sf"/>
</dbReference>
<dbReference type="EMBL" id="KV722609">
    <property type="protein sequence ID" value="OCH85098.1"/>
    <property type="molecule type" value="Genomic_DNA"/>
</dbReference>
<dbReference type="SUPFAM" id="SSF56112">
    <property type="entry name" value="Protein kinase-like (PK-like)"/>
    <property type="match status" value="1"/>
</dbReference>
<proteinExistence type="predicted"/>
<organism evidence="3 4">
    <name type="scientific">Obba rivulosa</name>
    <dbReference type="NCBI Taxonomy" id="1052685"/>
    <lineage>
        <taxon>Eukaryota</taxon>
        <taxon>Fungi</taxon>
        <taxon>Dikarya</taxon>
        <taxon>Basidiomycota</taxon>
        <taxon>Agaricomycotina</taxon>
        <taxon>Agaricomycetes</taxon>
        <taxon>Polyporales</taxon>
        <taxon>Gelatoporiaceae</taxon>
        <taxon>Obba</taxon>
    </lineage>
</organism>
<evidence type="ECO:0000256" key="1">
    <source>
        <dbReference type="SAM" id="MobiDB-lite"/>
    </source>
</evidence>
<feature type="domain" description="Fungal-type protein kinase" evidence="2">
    <location>
        <begin position="98"/>
        <end position="515"/>
    </location>
</feature>
<feature type="compositionally biased region" description="Basic and acidic residues" evidence="1">
    <location>
        <begin position="457"/>
        <end position="469"/>
    </location>
</feature>
<reference evidence="3 4" key="1">
    <citation type="submission" date="2016-07" db="EMBL/GenBank/DDBJ databases">
        <title>Draft genome of the white-rot fungus Obba rivulosa 3A-2.</title>
        <authorList>
            <consortium name="DOE Joint Genome Institute"/>
            <person name="Miettinen O."/>
            <person name="Riley R."/>
            <person name="Acob R."/>
            <person name="Barry K."/>
            <person name="Cullen D."/>
            <person name="De Vries R."/>
            <person name="Hainaut M."/>
            <person name="Hatakka A."/>
            <person name="Henrissat B."/>
            <person name="Hilden K."/>
            <person name="Kuo R."/>
            <person name="Labutti K."/>
            <person name="Lipzen A."/>
            <person name="Makela M.R."/>
            <person name="Sandor L."/>
            <person name="Spatafora J.W."/>
            <person name="Grigoriev I.V."/>
            <person name="Hibbett D.S."/>
        </authorList>
    </citation>
    <scope>NUCLEOTIDE SEQUENCE [LARGE SCALE GENOMIC DNA]</scope>
    <source>
        <strain evidence="3 4">3A-2</strain>
    </source>
</reference>
<feature type="region of interest" description="Disordered" evidence="1">
    <location>
        <begin position="71"/>
        <end position="106"/>
    </location>
</feature>
<dbReference type="InterPro" id="IPR040976">
    <property type="entry name" value="Pkinase_fungal"/>
</dbReference>
<dbReference type="Pfam" id="PF17667">
    <property type="entry name" value="Pkinase_fungal"/>
    <property type="match status" value="1"/>
</dbReference>
<dbReference type="PANTHER" id="PTHR38248:SF2">
    <property type="entry name" value="FUNK1 11"/>
    <property type="match status" value="1"/>
</dbReference>
<sequence>MPMLGHIVKGNSAYLKLDVIFTSHNLTRIKDRHWNSVGGVGEISSGARDIRIQGPLRINLSKLRKDGAVTRSSAKRFKNEASSSNPRAEAPSSDPDVEVPSNRSQVGLTDKELQTAKYLHELLSHHVRSYGTGFLIEETSMTLWYCDRMGLVQSESFDIFKAPEYLVLVLAALAKAPVGALGFCPFLNFPSPESYSLEDTSLTLPDAVDEDGVSLGEPVTFNVEVTSSRKLINNPGAIGRGTVVVPVKTVRESKELFGDKDHVVKIAWQQKTRTAEDYFVRMIRKAMHKNDTARQYLKHIVEIKCSLTKSMADMELPRALMLGVSLADGEEERVWRILVMEEYMPVEMLDSVEEFKEVFKGVLQGHHWAWEVAEVLHRDISINNVMFYRGAAPDWQVIGVLCDWDLAQKKCLPGPDQFYEVAQNATLPEGERQKQAAEAPEDSVVTSIEAAASVQTPDHEAQNSEELRRRQARHRTGTGPFMAIDLLQDPEPGTRAPCHEYRHDLESFFYVIVWFTAGFRPETHAVKAIADWYQPRLSTIRLFKKQFITDDESWKSVFRRADPSCGPIIKDWVWRLRSLFLGHHVASLSALHSQCLTMTETDHEDSIKKAEEQRRLEASARHLITVETFIQCISTT</sequence>
<evidence type="ECO:0000313" key="3">
    <source>
        <dbReference type="EMBL" id="OCH85098.1"/>
    </source>
</evidence>